<evidence type="ECO:0000313" key="1">
    <source>
        <dbReference type="EMBL" id="MCR6098574.1"/>
    </source>
</evidence>
<dbReference type="AlphaFoldDB" id="A0A9Q4B5A3"/>
<accession>A0A9Q4B5A3</accession>
<gene>
    <name evidence="1" type="ORF">HXA33_18875</name>
</gene>
<sequence>MKAKKIMMFIMVGLILLSGCNRPNPPEVEEGAAGYHVQEQVVEQQKDWTRSMFGPGPINYDFIERQHEPYRISEANVTGKSYRSLNSPRQTEEDDQKLIEDIIYDLDGVAPGMVILVGAQAWVNVMPDDASPQSYTKEEEDQLKDKIENELKKVNPRYQYRVILNKFE</sequence>
<evidence type="ECO:0000313" key="2">
    <source>
        <dbReference type="Proteomes" id="UP001057753"/>
    </source>
</evidence>
<reference evidence="1" key="1">
    <citation type="submission" date="2020-06" db="EMBL/GenBank/DDBJ databases">
        <title>Insight into the genomes of haloalkaliphilic bacilli from Kenyan soda lakes.</title>
        <authorList>
            <person name="Mwirichia R."/>
            <person name="Villamizar G.C."/>
            <person name="Poehlein A."/>
            <person name="Mugweru J."/>
            <person name="Kipnyargis A."/>
            <person name="Kiplimo D."/>
            <person name="Orwa P."/>
            <person name="Daniel R."/>
        </authorList>
    </citation>
    <scope>NUCLEOTIDE SEQUENCE</scope>
    <source>
        <strain evidence="1">B1096_S55</strain>
    </source>
</reference>
<dbReference type="EMBL" id="JABXYM010000002">
    <property type="protein sequence ID" value="MCR6098574.1"/>
    <property type="molecule type" value="Genomic_DNA"/>
</dbReference>
<keyword evidence="2" id="KW-1185">Reference proteome</keyword>
<organism evidence="1 2">
    <name type="scientific">Salipaludibacillus agaradhaerens</name>
    <name type="common">Bacillus agaradhaerens</name>
    <dbReference type="NCBI Taxonomy" id="76935"/>
    <lineage>
        <taxon>Bacteria</taxon>
        <taxon>Bacillati</taxon>
        <taxon>Bacillota</taxon>
        <taxon>Bacilli</taxon>
        <taxon>Bacillales</taxon>
        <taxon>Bacillaceae</taxon>
    </lineage>
</organism>
<dbReference type="RefSeq" id="WP_257822981.1">
    <property type="nucleotide sequence ID" value="NZ_JABXYM010000002.1"/>
</dbReference>
<dbReference type="Proteomes" id="UP001057753">
    <property type="component" value="Unassembled WGS sequence"/>
</dbReference>
<proteinExistence type="predicted"/>
<protein>
    <submittedName>
        <fullName evidence="1">Uncharacterized protein</fullName>
    </submittedName>
</protein>
<name>A0A9Q4B5A3_SALAG</name>
<dbReference type="PROSITE" id="PS51257">
    <property type="entry name" value="PROKAR_LIPOPROTEIN"/>
    <property type="match status" value="1"/>
</dbReference>
<comment type="caution">
    <text evidence="1">The sequence shown here is derived from an EMBL/GenBank/DDBJ whole genome shotgun (WGS) entry which is preliminary data.</text>
</comment>